<dbReference type="AlphaFoldDB" id="A0A7K1LJY1"/>
<dbReference type="OrthoDB" id="3541280at2"/>
<dbReference type="EMBL" id="WOGT01000004">
    <property type="protein sequence ID" value="MUN55232.1"/>
    <property type="molecule type" value="Genomic_DNA"/>
</dbReference>
<dbReference type="RefSeq" id="WP_129316022.1">
    <property type="nucleotide sequence ID" value="NZ_CP197643.1"/>
</dbReference>
<reference evidence="1 2" key="1">
    <citation type="submission" date="2019-12" db="EMBL/GenBank/DDBJ databases">
        <authorList>
            <person name="Li J."/>
            <person name="Shi Y."/>
            <person name="Xu G."/>
            <person name="Xiao D."/>
            <person name="Ran X."/>
        </authorList>
    </citation>
    <scope>NUCLEOTIDE SEQUENCE [LARGE SCALE GENOMIC DNA]</scope>
    <source>
        <strain evidence="1 2">JCM 15915</strain>
    </source>
</reference>
<dbReference type="Proteomes" id="UP000462152">
    <property type="component" value="Unassembled WGS sequence"/>
</dbReference>
<comment type="caution">
    <text evidence="1">The sequence shown here is derived from an EMBL/GenBank/DDBJ whole genome shotgun (WGS) entry which is preliminary data.</text>
</comment>
<name>A0A7K1LJY1_9MICC</name>
<dbReference type="InterPro" id="IPR007423">
    <property type="entry name" value="Sel_put"/>
</dbReference>
<accession>A0A7K1LJY1</accession>
<keyword evidence="2" id="KW-1185">Reference proteome</keyword>
<sequence>MSAAHHLVRRIRRSGLVRFASGVLGADKYERYLDYHRRHGCSEPPMSEKEYWRSLTDHQEANPGARCC</sequence>
<proteinExistence type="predicted"/>
<organism evidence="1 2">
    <name type="scientific">Rothia koreensis</name>
    <dbReference type="NCBI Taxonomy" id="592378"/>
    <lineage>
        <taxon>Bacteria</taxon>
        <taxon>Bacillati</taxon>
        <taxon>Actinomycetota</taxon>
        <taxon>Actinomycetes</taxon>
        <taxon>Micrococcales</taxon>
        <taxon>Micrococcaceae</taxon>
        <taxon>Rothia</taxon>
    </lineage>
</organism>
<evidence type="ECO:0000313" key="1">
    <source>
        <dbReference type="EMBL" id="MUN55232.1"/>
    </source>
</evidence>
<protein>
    <submittedName>
        <fullName evidence="1">Putative selenoprotein</fullName>
    </submittedName>
</protein>
<gene>
    <name evidence="1" type="ORF">GMA10_08415</name>
</gene>
<evidence type="ECO:0000313" key="2">
    <source>
        <dbReference type="Proteomes" id="UP000462152"/>
    </source>
</evidence>
<dbReference type="Pfam" id="PF04328">
    <property type="entry name" value="Sel_put"/>
    <property type="match status" value="1"/>
</dbReference>